<feature type="coiled-coil region" evidence="1">
    <location>
        <begin position="498"/>
        <end position="580"/>
    </location>
</feature>
<gene>
    <name evidence="3" type="ORF">GK108_12635</name>
</gene>
<evidence type="ECO:0000256" key="1">
    <source>
        <dbReference type="SAM" id="Coils"/>
    </source>
</evidence>
<dbReference type="Proteomes" id="UP000474175">
    <property type="component" value="Unassembled WGS sequence"/>
</dbReference>
<feature type="compositionally biased region" description="Polar residues" evidence="2">
    <location>
        <begin position="343"/>
        <end position="353"/>
    </location>
</feature>
<dbReference type="AlphaFoldDB" id="A0A6L9L8N2"/>
<accession>A0A6L9L8N2</accession>
<evidence type="ECO:0000256" key="2">
    <source>
        <dbReference type="SAM" id="MobiDB-lite"/>
    </source>
</evidence>
<feature type="region of interest" description="Disordered" evidence="2">
    <location>
        <begin position="318"/>
        <end position="353"/>
    </location>
</feature>
<evidence type="ECO:0000313" key="3">
    <source>
        <dbReference type="EMBL" id="NDU95722.1"/>
    </source>
</evidence>
<dbReference type="RefSeq" id="WP_163948298.1">
    <property type="nucleotide sequence ID" value="NZ_JAAFZH010000004.1"/>
</dbReference>
<keyword evidence="1" id="KW-0175">Coiled coil</keyword>
<dbReference type="EMBL" id="JAAFZH010000004">
    <property type="protein sequence ID" value="NDU95722.1"/>
    <property type="molecule type" value="Genomic_DNA"/>
</dbReference>
<evidence type="ECO:0000313" key="4">
    <source>
        <dbReference type="Proteomes" id="UP000474175"/>
    </source>
</evidence>
<comment type="caution">
    <text evidence="3">The sequence shown here is derived from an EMBL/GenBank/DDBJ whole genome shotgun (WGS) entry which is preliminary data.</text>
</comment>
<proteinExistence type="predicted"/>
<name>A0A6L9L8N2_9BACT</name>
<reference evidence="3 4" key="1">
    <citation type="submission" date="2020-02" db="EMBL/GenBank/DDBJ databases">
        <title>Draft genome sequence of two Spirosoma agri KCTC 52727 and Spirosoma terrae KCTC 52035.</title>
        <authorList>
            <person name="Rojas J."/>
            <person name="Ambika Manirajan B."/>
            <person name="Suarez C."/>
            <person name="Ratering S."/>
            <person name="Schnell S."/>
        </authorList>
    </citation>
    <scope>NUCLEOTIDE SEQUENCE [LARGE SCALE GENOMIC DNA]</scope>
    <source>
        <strain evidence="3 4">KCTC 52035</strain>
    </source>
</reference>
<organism evidence="3 4">
    <name type="scientific">Spirosoma terrae</name>
    <dbReference type="NCBI Taxonomy" id="1968276"/>
    <lineage>
        <taxon>Bacteria</taxon>
        <taxon>Pseudomonadati</taxon>
        <taxon>Bacteroidota</taxon>
        <taxon>Cytophagia</taxon>
        <taxon>Cytophagales</taxon>
        <taxon>Cytophagaceae</taxon>
        <taxon>Spirosoma</taxon>
    </lineage>
</organism>
<keyword evidence="4" id="KW-1185">Reference proteome</keyword>
<protein>
    <submittedName>
        <fullName evidence="3">Uncharacterized protein</fullName>
    </submittedName>
</protein>
<sequence>MKLATKPIIAERGEHYQRLDGGLSQVDPQAPSHDDGILLIDGAAQPAPKGRGGVVVPDAFRILSASQEQINRGKRADNPDDAVIKIKPGEARQVALSLGIQLDTSVSMSPSRLFEKMRDARDERAEKLLKATEGEQGGPGQPYRTASLEVIMAQAGALPTDEYLFGAAFQLQEGKKQLQFLGDKMPTAQQGGEFVELTPADLLTLPVARTGGPAPTTQGLNGRQRVKYNDYLNRWNQNPDLLNTEELSDFVALSQRIAHDPETKQLQGRLAELMGDLNPTRPLPNSLLYNKTPPALQQHLLTGEPLPIDEMGNPLLGGEIPDPVRAGSAQRKPGTKPALSNLMAPSSPVQQPDWTRVDSDGLGIVPINPLPEPLELIRRNALDPNRIPATFLRQLGTDNPQAPASVGGGQTAQTSSNPYELDGMSLLTDMVMLADAAQKTPNQLMQVDAPTVRLPRVNERLGMQALGEAAYQLSRNNDGSTLGNARQVAAQADYFRGVNDYLAQVQQQNNQLEVQELTANEQAQYQAQLQNNQYLQLFDQQNKQADEAQRQQVFGALKSMDEKRQKAAQEERNYNAFQSVFGKNFEVLPDGRIVHKKGEKVILNGSMPGLGGMASANGKTKTKTDGLGNVTGVEYTQDVLSQQKQLLQNLQLLQQTGKLARPGTFQQGGSVDLILID</sequence>
<feature type="region of interest" description="Disordered" evidence="2">
    <location>
        <begin position="397"/>
        <end position="417"/>
    </location>
</feature>